<dbReference type="RefSeq" id="WP_223104452.1">
    <property type="nucleotide sequence ID" value="NZ_CP061913.1"/>
</dbReference>
<proteinExistence type="predicted"/>
<gene>
    <name evidence="1" type="ORF">ACFFTR_16550</name>
</gene>
<name>A0ABV5M785_9ACTN</name>
<reference evidence="1 2" key="1">
    <citation type="submission" date="2024-09" db="EMBL/GenBank/DDBJ databases">
        <authorList>
            <person name="Sun Q."/>
            <person name="Mori K."/>
        </authorList>
    </citation>
    <scope>NUCLEOTIDE SEQUENCE [LARGE SCALE GENOMIC DNA]</scope>
    <source>
        <strain evidence="1 2">JCM 3307</strain>
    </source>
</reference>
<dbReference type="Pfam" id="PF00805">
    <property type="entry name" value="Pentapeptide"/>
    <property type="match status" value="1"/>
</dbReference>
<comment type="caution">
    <text evidence="1">The sequence shown here is derived from an EMBL/GenBank/DDBJ whole genome shotgun (WGS) entry which is preliminary data.</text>
</comment>
<protein>
    <submittedName>
        <fullName evidence="1">NACHT domain-containing protein</fullName>
    </submittedName>
</protein>
<keyword evidence="2" id="KW-1185">Reference proteome</keyword>
<sequence length="792" mass="88264">MTLFEEATSYLEAEGYSVVTADRRSGLVKAEKAGIGGMSDLITVWCPAYDDAEELRRNEGTLLHRFKEDSRTDGLKFLLVESTHGLSAGFRPQARAAYDVEVRVPIQFFDSPFRWDNAAGKTQGTAALELRDAGVAAARRRTQQPYERVSHGQEGPDLLAELERRFAGTGEWQRPIVLVTAPAGSGKSMLFKSLFAGLHARFMAGKKQQRRGRRPLPLLPEYLSTANAPALRPMVDAFMQTEYARPTNPAAFEWMLTRGYASWLLDGLDEVISRDPRFFEYIDDIVRRDGHPRILICVRDSLLGTSPSLRDYLADAHDQIDEYRLLPWPRSSIADFARIRLQQHDQRLLSVVDERPNLMALCGTPYYAELLATHVGDDPPGEVPDDYSELALIEAATRSILRREYDEKGLLTDEIGLEDLLELVTEIAVEEVSDGRDRGVDVAFIDEWSDLYLADLDDEARERIAGHIRQLSLLRGALEHNRVRFAQDVIFEYFIGRRAIALFPVSPGPFERLLGWRRFPPDSIALRLLSHWITQHGAGEELLLRLTQAAGHPIAFHNMLQALIALPRCDALLRKAPLERQDLSGLVFTGIALRDVSLRGANLEATRFVDCDLTGCNLADAILAETVFTGTSHATLPQAGFGDLARFVSVRLDRRKVESADAFVQHIVAKGGRARTDDPCAAAQQLTGVFRKFVRPTGQGRRNWLDAKAVLTGKRYIDDPAALVTAAVQAGYLTPARGRARYERTTDDHRYAEMIAYVKDRRAAPGITALLDAVCRESGCTHAPGRQLAGNP</sequence>
<evidence type="ECO:0000313" key="2">
    <source>
        <dbReference type="Proteomes" id="UP001589608"/>
    </source>
</evidence>
<dbReference type="Gene3D" id="2.160.20.80">
    <property type="entry name" value="E3 ubiquitin-protein ligase SopA"/>
    <property type="match status" value="1"/>
</dbReference>
<dbReference type="Proteomes" id="UP001589608">
    <property type="component" value="Unassembled WGS sequence"/>
</dbReference>
<dbReference type="SUPFAM" id="SSF141571">
    <property type="entry name" value="Pentapeptide repeat-like"/>
    <property type="match status" value="1"/>
</dbReference>
<dbReference type="InterPro" id="IPR001646">
    <property type="entry name" value="5peptide_repeat"/>
</dbReference>
<accession>A0ABV5M785</accession>
<organism evidence="1 2">
    <name type="scientific">Dactylosporangium vinaceum</name>
    <dbReference type="NCBI Taxonomy" id="53362"/>
    <lineage>
        <taxon>Bacteria</taxon>
        <taxon>Bacillati</taxon>
        <taxon>Actinomycetota</taxon>
        <taxon>Actinomycetes</taxon>
        <taxon>Micromonosporales</taxon>
        <taxon>Micromonosporaceae</taxon>
        <taxon>Dactylosporangium</taxon>
    </lineage>
</organism>
<evidence type="ECO:0000313" key="1">
    <source>
        <dbReference type="EMBL" id="MFB9444687.1"/>
    </source>
</evidence>
<dbReference type="EMBL" id="JBHMCA010000027">
    <property type="protein sequence ID" value="MFB9444687.1"/>
    <property type="molecule type" value="Genomic_DNA"/>
</dbReference>